<dbReference type="InterPro" id="IPR023299">
    <property type="entry name" value="ATPase_P-typ_cyto_dom_N"/>
</dbReference>
<dbReference type="RefSeq" id="WP_072984276.1">
    <property type="nucleotide sequence ID" value="NZ_FQZB01000003.1"/>
</dbReference>
<feature type="transmembrane region" description="Helical" evidence="7">
    <location>
        <begin position="79"/>
        <end position="97"/>
    </location>
</feature>
<dbReference type="PANTHER" id="PTHR43294">
    <property type="entry name" value="SODIUM/POTASSIUM-TRANSPORTING ATPASE SUBUNIT ALPHA"/>
    <property type="match status" value="1"/>
</dbReference>
<feature type="transmembrane region" description="Helical" evidence="7">
    <location>
        <begin position="733"/>
        <end position="753"/>
    </location>
</feature>
<feature type="domain" description="P-type ATPase A" evidence="8">
    <location>
        <begin position="117"/>
        <end position="225"/>
    </location>
</feature>
<feature type="transmembrane region" description="Helical" evidence="7">
    <location>
        <begin position="675"/>
        <end position="694"/>
    </location>
</feature>
<feature type="transmembrane region" description="Helical" evidence="7">
    <location>
        <begin position="815"/>
        <end position="835"/>
    </location>
</feature>
<dbReference type="GO" id="GO:0036376">
    <property type="term" value="P:sodium ion export across plasma membrane"/>
    <property type="evidence" value="ECO:0007669"/>
    <property type="project" value="TreeGrafter"/>
</dbReference>
<dbReference type="Gene3D" id="3.40.50.1000">
    <property type="entry name" value="HAD superfamily/HAD-like"/>
    <property type="match status" value="1"/>
</dbReference>
<dbReference type="InterPro" id="IPR023214">
    <property type="entry name" value="HAD_sf"/>
</dbReference>
<keyword evidence="3" id="KW-1003">Cell membrane</keyword>
<feature type="transmembrane region" description="Helical" evidence="7">
    <location>
        <begin position="53"/>
        <end position="73"/>
    </location>
</feature>
<dbReference type="GO" id="GO:0005391">
    <property type="term" value="F:P-type sodium:potassium-exchanging transporter activity"/>
    <property type="evidence" value="ECO:0007669"/>
    <property type="project" value="TreeGrafter"/>
</dbReference>
<dbReference type="InterPro" id="IPR050510">
    <property type="entry name" value="Cation_transp_ATPase_P-type"/>
</dbReference>
<dbReference type="GO" id="GO:1990573">
    <property type="term" value="P:potassium ion import across plasma membrane"/>
    <property type="evidence" value="ECO:0007669"/>
    <property type="project" value="TreeGrafter"/>
</dbReference>
<dbReference type="InterPro" id="IPR004014">
    <property type="entry name" value="ATPase_P-typ_cation-transptr_N"/>
</dbReference>
<feature type="transmembrane region" description="Helical" evidence="7">
    <location>
        <begin position="247"/>
        <end position="265"/>
    </location>
</feature>
<dbReference type="Pfam" id="PF00122">
    <property type="entry name" value="E1-E2_ATPase"/>
    <property type="match status" value="1"/>
</dbReference>
<evidence type="ECO:0000256" key="2">
    <source>
        <dbReference type="ARBA" id="ARBA00005675"/>
    </source>
</evidence>
<dbReference type="PANTHER" id="PTHR43294:SF21">
    <property type="entry name" value="CATION TRANSPORTING ATPASE"/>
    <property type="match status" value="1"/>
</dbReference>
<keyword evidence="11" id="KW-1185">Reference proteome</keyword>
<evidence type="ECO:0000256" key="4">
    <source>
        <dbReference type="ARBA" id="ARBA00022692"/>
    </source>
</evidence>
<protein>
    <submittedName>
        <fullName evidence="10">ATPase, P-type (Transporting), HAD superfamily, subfamily IC</fullName>
    </submittedName>
</protein>
<comment type="subcellular location">
    <subcellularLocation>
        <location evidence="1">Cell membrane</location>
        <topology evidence="1">Multi-pass membrane protein</topology>
    </subcellularLocation>
</comment>
<dbReference type="GO" id="GO:0030007">
    <property type="term" value="P:intracellular potassium ion homeostasis"/>
    <property type="evidence" value="ECO:0007669"/>
    <property type="project" value="TreeGrafter"/>
</dbReference>
<dbReference type="SUPFAM" id="SSF81665">
    <property type="entry name" value="Calcium ATPase, transmembrane domain M"/>
    <property type="match status" value="1"/>
</dbReference>
<feature type="domain" description="Cation-transporting P-type ATPase N-terminal" evidence="9">
    <location>
        <begin position="4"/>
        <end position="69"/>
    </location>
</feature>
<keyword evidence="6 7" id="KW-0472">Membrane</keyword>
<dbReference type="Gene3D" id="2.70.150.10">
    <property type="entry name" value="Calcium-transporting ATPase, cytoplasmic transduction domain A"/>
    <property type="match status" value="1"/>
</dbReference>
<feature type="transmembrane region" description="Helical" evidence="7">
    <location>
        <begin position="277"/>
        <end position="294"/>
    </location>
</feature>
<feature type="transmembrane region" description="Helical" evidence="7">
    <location>
        <begin position="700"/>
        <end position="721"/>
    </location>
</feature>
<evidence type="ECO:0000259" key="8">
    <source>
        <dbReference type="Pfam" id="PF00122"/>
    </source>
</evidence>
<dbReference type="GO" id="GO:1902600">
    <property type="term" value="P:proton transmembrane transport"/>
    <property type="evidence" value="ECO:0007669"/>
    <property type="project" value="TreeGrafter"/>
</dbReference>
<dbReference type="GO" id="GO:0005886">
    <property type="term" value="C:plasma membrane"/>
    <property type="evidence" value="ECO:0007669"/>
    <property type="project" value="UniProtKB-SubCell"/>
</dbReference>
<dbReference type="OrthoDB" id="1937481at2"/>
<evidence type="ECO:0000313" key="10">
    <source>
        <dbReference type="EMBL" id="SHI38507.1"/>
    </source>
</evidence>
<sequence>MKKWYNISWNRVVELLETNENRGLAQDEIIERREKYGSNQINIDYNKEIGKGALEIFTSRWFIILFTIIIFLIVSKNYLPAVIVFFALTSNIGLKYVDSSKRRNQMKNLELLNYTDIHVIRDGRKQVLNAEELVVGDIVYIKNKTYIPADLRIIESDGLKINEKNITGDGFSVDKYETMVEGIVSSIGEVKNMAFRGSLVTAGEGLGVIVATGHDTEIGKILTLLSDNNKHKHIIGKKLEAFINKSLVVLAVVGCVLSIIMFELYRFDNLLESISNIWFILGSFQLSIVLVAYIKLIKKYLSNEGIELENISTLDTITNTNVFFLDKIGSVTAKQMMVKKLYTNHEHIKAISVDTSNFNISRMINIGLLCNNAIYNNDKNFGTGDLAEIAMLRFGGENGIYKGVLLSKERRIFEIPYDSDRRMMTSLNKVERKYRANIKGTLDEVLDRCTHIMLEGIEKDITEEDIEKIKEADYNLSLEGLITIGIAYRSFTYEPSEDENIESNLVFVGIMGLENPIIEDSFEYIKSLKEQNIVPILITDDNKIAATTLGKELGFVSSMDEVISGVELLALNKEEVLALLSKVRVFSRISPELKVKIIAIFSDDKYNIAATGENLADLPTIALSEVGIVKGEKVTSVVKGMSDLYASQDYLKGFLDVLDLSRKIKISLSMVKRRLIQILATEAAVFTTTSLIWGVGNLSWIYIAIMNVLIIPSLMLYSLLTDRKVNDKNKKRLIVESIIQIGLILLILCIIDFRFNLKINWSILFTPLIFINTLNNNYGSLKEEGKQSIIILSSVIAIYILNIIVTFITQNISNMVILIYVFTFIVIYGGIELFLNKRE</sequence>
<dbReference type="InterPro" id="IPR023298">
    <property type="entry name" value="ATPase_P-typ_TM_dom_sf"/>
</dbReference>
<gene>
    <name evidence="10" type="ORF">SAMN02745163_00145</name>
</gene>
<dbReference type="SUPFAM" id="SSF81653">
    <property type="entry name" value="Calcium ATPase, transduction domain A"/>
    <property type="match status" value="1"/>
</dbReference>
<dbReference type="GO" id="GO:0000166">
    <property type="term" value="F:nucleotide binding"/>
    <property type="evidence" value="ECO:0007669"/>
    <property type="project" value="InterPro"/>
</dbReference>
<dbReference type="PRINTS" id="PR00119">
    <property type="entry name" value="CATATPASE"/>
</dbReference>
<keyword evidence="5 7" id="KW-1133">Transmembrane helix</keyword>
<accession>A0A1M6AQ26</accession>
<dbReference type="SUPFAM" id="SSF81660">
    <property type="entry name" value="Metal cation-transporting ATPase, ATP-binding domain N"/>
    <property type="match status" value="1"/>
</dbReference>
<evidence type="ECO:0000259" key="9">
    <source>
        <dbReference type="Pfam" id="PF00690"/>
    </source>
</evidence>
<comment type="similarity">
    <text evidence="2">Belongs to the cation transport ATPase (P-type) (TC 3.A.3) family. Type IIA subfamily.</text>
</comment>
<name>A0A1M6AQ26_9CLOT</name>
<dbReference type="Proteomes" id="UP000184310">
    <property type="component" value="Unassembled WGS sequence"/>
</dbReference>
<evidence type="ECO:0000313" key="11">
    <source>
        <dbReference type="Proteomes" id="UP000184310"/>
    </source>
</evidence>
<evidence type="ECO:0000256" key="3">
    <source>
        <dbReference type="ARBA" id="ARBA00022475"/>
    </source>
</evidence>
<dbReference type="EMBL" id="FQZB01000003">
    <property type="protein sequence ID" value="SHI38507.1"/>
    <property type="molecule type" value="Genomic_DNA"/>
</dbReference>
<feature type="transmembrane region" description="Helical" evidence="7">
    <location>
        <begin position="759"/>
        <end position="777"/>
    </location>
</feature>
<dbReference type="InterPro" id="IPR036412">
    <property type="entry name" value="HAD-like_sf"/>
</dbReference>
<evidence type="ECO:0000256" key="5">
    <source>
        <dbReference type="ARBA" id="ARBA00022989"/>
    </source>
</evidence>
<dbReference type="Pfam" id="PF13246">
    <property type="entry name" value="Cation_ATPase"/>
    <property type="match status" value="1"/>
</dbReference>
<dbReference type="Gene3D" id="1.20.1110.10">
    <property type="entry name" value="Calcium-transporting ATPase, transmembrane domain"/>
    <property type="match status" value="1"/>
</dbReference>
<proteinExistence type="inferred from homology"/>
<feature type="transmembrane region" description="Helical" evidence="7">
    <location>
        <begin position="789"/>
        <end position="809"/>
    </location>
</feature>
<evidence type="ECO:0000256" key="1">
    <source>
        <dbReference type="ARBA" id="ARBA00004651"/>
    </source>
</evidence>
<dbReference type="Gene3D" id="3.40.1110.10">
    <property type="entry name" value="Calcium-transporting ATPase, cytoplasmic domain N"/>
    <property type="match status" value="1"/>
</dbReference>
<organism evidence="10 11">
    <name type="scientific">Clostridium cavendishii DSM 21758</name>
    <dbReference type="NCBI Taxonomy" id="1121302"/>
    <lineage>
        <taxon>Bacteria</taxon>
        <taxon>Bacillati</taxon>
        <taxon>Bacillota</taxon>
        <taxon>Clostridia</taxon>
        <taxon>Eubacteriales</taxon>
        <taxon>Clostridiaceae</taxon>
        <taxon>Clostridium</taxon>
    </lineage>
</organism>
<reference evidence="10 11" key="1">
    <citation type="submission" date="2016-11" db="EMBL/GenBank/DDBJ databases">
        <authorList>
            <person name="Jaros S."/>
            <person name="Januszkiewicz K."/>
            <person name="Wedrychowicz H."/>
        </authorList>
    </citation>
    <scope>NUCLEOTIDE SEQUENCE [LARGE SCALE GENOMIC DNA]</scope>
    <source>
        <strain evidence="10 11">DSM 21758</strain>
    </source>
</reference>
<dbReference type="Pfam" id="PF00690">
    <property type="entry name" value="Cation_ATPase_N"/>
    <property type="match status" value="1"/>
</dbReference>
<dbReference type="InterPro" id="IPR059000">
    <property type="entry name" value="ATPase_P-type_domA"/>
</dbReference>
<dbReference type="STRING" id="1121302.SAMN02745163_00145"/>
<keyword evidence="4 7" id="KW-0812">Transmembrane</keyword>
<evidence type="ECO:0000256" key="6">
    <source>
        <dbReference type="ARBA" id="ARBA00023136"/>
    </source>
</evidence>
<dbReference type="InterPro" id="IPR008250">
    <property type="entry name" value="ATPase_P-typ_transduc_dom_A_sf"/>
</dbReference>
<dbReference type="SUPFAM" id="SSF56784">
    <property type="entry name" value="HAD-like"/>
    <property type="match status" value="1"/>
</dbReference>
<evidence type="ECO:0000256" key="7">
    <source>
        <dbReference type="SAM" id="Phobius"/>
    </source>
</evidence>
<dbReference type="GO" id="GO:0006883">
    <property type="term" value="P:intracellular sodium ion homeostasis"/>
    <property type="evidence" value="ECO:0007669"/>
    <property type="project" value="TreeGrafter"/>
</dbReference>
<dbReference type="AlphaFoldDB" id="A0A1M6AQ26"/>